<reference evidence="5 6" key="1">
    <citation type="submission" date="2018-06" db="EMBL/GenBank/DDBJ databases">
        <authorList>
            <consortium name="Pathogen Informatics"/>
            <person name="Doyle S."/>
        </authorList>
    </citation>
    <scope>NUCLEOTIDE SEQUENCE [LARGE SCALE GENOMIC DNA]</scope>
    <source>
        <strain evidence="5 6">NCTC11621</strain>
    </source>
</reference>
<proteinExistence type="predicted"/>
<protein>
    <submittedName>
        <fullName evidence="5">Bifunctional protein GlmU</fullName>
    </submittedName>
</protein>
<dbReference type="GO" id="GO:0016779">
    <property type="term" value="F:nucleotidyltransferase activity"/>
    <property type="evidence" value="ECO:0007669"/>
    <property type="project" value="UniProtKB-KW"/>
</dbReference>
<keyword evidence="1" id="KW-0808">Transferase</keyword>
<keyword evidence="3" id="KW-0460">Magnesium</keyword>
<dbReference type="Pfam" id="PF12804">
    <property type="entry name" value="NTP_transf_3"/>
    <property type="match status" value="1"/>
</dbReference>
<feature type="domain" description="MobA-like NTP transferase" evidence="4">
    <location>
        <begin position="3"/>
        <end position="89"/>
    </location>
</feature>
<dbReference type="EMBL" id="UGTV01000015">
    <property type="protein sequence ID" value="SUC09736.1"/>
    <property type="molecule type" value="Genomic_DNA"/>
</dbReference>
<organism evidence="5 6">
    <name type="scientific">Pasteurella canis</name>
    <dbReference type="NCBI Taxonomy" id="753"/>
    <lineage>
        <taxon>Bacteria</taxon>
        <taxon>Pseudomonadati</taxon>
        <taxon>Pseudomonadota</taxon>
        <taxon>Gammaproteobacteria</taxon>
        <taxon>Pasteurellales</taxon>
        <taxon>Pasteurellaceae</taxon>
        <taxon>Pasteurella</taxon>
    </lineage>
</organism>
<keyword evidence="2" id="KW-0548">Nucleotidyltransferase</keyword>
<evidence type="ECO:0000313" key="6">
    <source>
        <dbReference type="Proteomes" id="UP000254704"/>
    </source>
</evidence>
<dbReference type="InterPro" id="IPR017189">
    <property type="entry name" value="CTP-phospocholine_CTT"/>
</dbReference>
<evidence type="ECO:0000256" key="3">
    <source>
        <dbReference type="ARBA" id="ARBA00022842"/>
    </source>
</evidence>
<dbReference type="InterPro" id="IPR025877">
    <property type="entry name" value="MobA-like_NTP_Trfase"/>
</dbReference>
<evidence type="ECO:0000256" key="1">
    <source>
        <dbReference type="ARBA" id="ARBA00022679"/>
    </source>
</evidence>
<dbReference type="SUPFAM" id="SSF53448">
    <property type="entry name" value="Nucleotide-diphospho-sugar transferases"/>
    <property type="match status" value="1"/>
</dbReference>
<dbReference type="PANTHER" id="PTHR43584:SF5">
    <property type="entry name" value="PROTEIN LICC"/>
    <property type="match status" value="1"/>
</dbReference>
<sequence length="231" mass="26512">MNAIILAAGLGSRFKEITKNTHKALLPIDGMPNIERTITYLKQAGIDNIYIVTGHLSEQFNYLSEQYGCHLLYNEKYKDYNSIYSFAVAKTYFSDSYIIDSDVVLFRNIFLNPPETSCYFVVKRPKSEDKEWVPILNDAGKIIKIEVTNAHLPSLLGVSFWSKNDSDIIKKKLEAYLCPTILSQGALYWDNIPMEVITELDVRTIELSPSDGYEMDNLIQYEFILNNLVRK</sequence>
<evidence type="ECO:0000313" key="5">
    <source>
        <dbReference type="EMBL" id="SUC09736.1"/>
    </source>
</evidence>
<gene>
    <name evidence="5" type="primary">glmU_1</name>
    <name evidence="5" type="ORF">NCTC11621_00756</name>
</gene>
<dbReference type="CDD" id="cd02523">
    <property type="entry name" value="PC_cytidylyltransferase"/>
    <property type="match status" value="1"/>
</dbReference>
<dbReference type="Proteomes" id="UP000254704">
    <property type="component" value="Unassembled WGS sequence"/>
</dbReference>
<dbReference type="InterPro" id="IPR050065">
    <property type="entry name" value="GlmU-like"/>
</dbReference>
<dbReference type="AlphaFoldDB" id="A0A379ETS8"/>
<dbReference type="InterPro" id="IPR029044">
    <property type="entry name" value="Nucleotide-diphossugar_trans"/>
</dbReference>
<evidence type="ECO:0000256" key="2">
    <source>
        <dbReference type="ARBA" id="ARBA00022695"/>
    </source>
</evidence>
<dbReference type="PANTHER" id="PTHR43584">
    <property type="entry name" value="NUCLEOTIDYL TRANSFERASE"/>
    <property type="match status" value="1"/>
</dbReference>
<dbReference type="PIRSF" id="PIRSF037382">
    <property type="entry name" value="CCT_LicC"/>
    <property type="match status" value="1"/>
</dbReference>
<evidence type="ECO:0000259" key="4">
    <source>
        <dbReference type="Pfam" id="PF12804"/>
    </source>
</evidence>
<name>A0A379ETS8_9PAST</name>
<accession>A0A379ETS8</accession>
<dbReference type="Gene3D" id="3.90.550.10">
    <property type="entry name" value="Spore Coat Polysaccharide Biosynthesis Protein SpsA, Chain A"/>
    <property type="match status" value="1"/>
</dbReference>
<dbReference type="RefSeq" id="WP_115322639.1">
    <property type="nucleotide sequence ID" value="NZ_BQFX01000001.1"/>
</dbReference>